<keyword evidence="9" id="KW-1185">Reference proteome</keyword>
<dbReference type="Gene3D" id="3.40.50.200">
    <property type="entry name" value="Peptidase S8/S53 domain"/>
    <property type="match status" value="1"/>
</dbReference>
<comment type="caution">
    <text evidence="5">Lacks conserved residue(s) required for the propagation of feature annotation.</text>
</comment>
<comment type="caution">
    <text evidence="8">The sequence shown here is derived from an EMBL/GenBank/DDBJ whole genome shotgun (WGS) entry which is preliminary data.</text>
</comment>
<dbReference type="PANTHER" id="PTHR43806">
    <property type="entry name" value="PEPTIDASE S8"/>
    <property type="match status" value="1"/>
</dbReference>
<accession>A0ABP1Q5S3</accession>
<proteinExistence type="inferred from homology"/>
<organism evidence="8 9">
    <name type="scientific">Orchesella dallaii</name>
    <dbReference type="NCBI Taxonomy" id="48710"/>
    <lineage>
        <taxon>Eukaryota</taxon>
        <taxon>Metazoa</taxon>
        <taxon>Ecdysozoa</taxon>
        <taxon>Arthropoda</taxon>
        <taxon>Hexapoda</taxon>
        <taxon>Collembola</taxon>
        <taxon>Entomobryomorpha</taxon>
        <taxon>Entomobryoidea</taxon>
        <taxon>Orchesellidae</taxon>
        <taxon>Orchesellinae</taxon>
        <taxon>Orchesella</taxon>
    </lineage>
</organism>
<comment type="similarity">
    <text evidence="1 5">Belongs to the peptidase S8 family.</text>
</comment>
<evidence type="ECO:0000256" key="2">
    <source>
        <dbReference type="ARBA" id="ARBA00022670"/>
    </source>
</evidence>
<feature type="signal peptide" evidence="6">
    <location>
        <begin position="1"/>
        <end position="16"/>
    </location>
</feature>
<dbReference type="InterPro" id="IPR050131">
    <property type="entry name" value="Peptidase_S8_subtilisin-like"/>
</dbReference>
<feature type="chain" id="PRO_5045903983" description="Peptidase S8/S53 domain-containing protein" evidence="6">
    <location>
        <begin position="17"/>
        <end position="407"/>
    </location>
</feature>
<evidence type="ECO:0000256" key="5">
    <source>
        <dbReference type="PROSITE-ProRule" id="PRU01240"/>
    </source>
</evidence>
<dbReference type="InterPro" id="IPR015500">
    <property type="entry name" value="Peptidase_S8_subtilisin-rel"/>
</dbReference>
<dbReference type="EMBL" id="CAXLJM020000024">
    <property type="protein sequence ID" value="CAL8090437.1"/>
    <property type="molecule type" value="Genomic_DNA"/>
</dbReference>
<evidence type="ECO:0000256" key="4">
    <source>
        <dbReference type="ARBA" id="ARBA00022825"/>
    </source>
</evidence>
<evidence type="ECO:0000313" key="8">
    <source>
        <dbReference type="EMBL" id="CAL8090437.1"/>
    </source>
</evidence>
<dbReference type="Proteomes" id="UP001642540">
    <property type="component" value="Unassembled WGS sequence"/>
</dbReference>
<dbReference type="PROSITE" id="PS51892">
    <property type="entry name" value="SUBTILASE"/>
    <property type="match status" value="1"/>
</dbReference>
<feature type="domain" description="Peptidase S8/S53" evidence="7">
    <location>
        <begin position="167"/>
        <end position="355"/>
    </location>
</feature>
<dbReference type="InterPro" id="IPR000209">
    <property type="entry name" value="Peptidase_S8/S53_dom"/>
</dbReference>
<evidence type="ECO:0000256" key="3">
    <source>
        <dbReference type="ARBA" id="ARBA00022801"/>
    </source>
</evidence>
<name>A0ABP1Q5S3_9HEXA</name>
<dbReference type="InterPro" id="IPR036852">
    <property type="entry name" value="Peptidase_S8/S53_dom_sf"/>
</dbReference>
<evidence type="ECO:0000259" key="7">
    <source>
        <dbReference type="Pfam" id="PF00082"/>
    </source>
</evidence>
<dbReference type="PRINTS" id="PR00723">
    <property type="entry name" value="SUBTILISIN"/>
</dbReference>
<dbReference type="PANTHER" id="PTHR43806:SF67">
    <property type="entry name" value="EGF-LIKE DOMAIN-CONTAINING PROTEIN"/>
    <property type="match status" value="1"/>
</dbReference>
<keyword evidence="3" id="KW-0378">Hydrolase</keyword>
<evidence type="ECO:0000313" key="9">
    <source>
        <dbReference type="Proteomes" id="UP001642540"/>
    </source>
</evidence>
<dbReference type="SUPFAM" id="SSF52743">
    <property type="entry name" value="Subtilisin-like"/>
    <property type="match status" value="1"/>
</dbReference>
<keyword evidence="4" id="KW-0720">Serine protease</keyword>
<keyword evidence="2" id="KW-0645">Protease</keyword>
<gene>
    <name evidence="8" type="ORF">ODALV1_LOCUS7644</name>
</gene>
<keyword evidence="6" id="KW-0732">Signal</keyword>
<evidence type="ECO:0000256" key="1">
    <source>
        <dbReference type="ARBA" id="ARBA00011073"/>
    </source>
</evidence>
<sequence>MLKFILVAALVGAAFSNPESKIDRALLSSLETKQVANVMVSFVGGNVKVVSGIENMKFASRTQRITTLKADLESQAEVSQENVRNYLTAHKSHFKTFWISNQIYITGATRQLVEAIVSFPEVAEIHEERIIELDSPVAPKSSRTPGILAEWGIEKIQAEEAWEISNGTGIVVSNIDTGVRYTHEAVRDNYRADYGWYDPYAETATPNDGNGHGTHTMGTIAGSMGIGVAPGSTWVACKGCSTSSCTESALIGCGEWVTCPTLPDGTEPDCSKAPHLSSNSWGGGRGDLWYEPVTEAWIAAGIVPLFSIGNSGSGCGTSNSPGDQRRVIGVGSTNVDDEISYYSSVGPAADGRIKPGSLITYPLADFPKRFSYVIHLLPNESMNLFSEISAPGEDVRSSVPDSDTSYG</sequence>
<evidence type="ECO:0000256" key="6">
    <source>
        <dbReference type="SAM" id="SignalP"/>
    </source>
</evidence>
<protein>
    <recommendedName>
        <fullName evidence="7">Peptidase S8/S53 domain-containing protein</fullName>
    </recommendedName>
</protein>
<dbReference type="Pfam" id="PF00082">
    <property type="entry name" value="Peptidase_S8"/>
    <property type="match status" value="1"/>
</dbReference>
<reference evidence="8 9" key="1">
    <citation type="submission" date="2024-08" db="EMBL/GenBank/DDBJ databases">
        <authorList>
            <person name="Cucini C."/>
            <person name="Frati F."/>
        </authorList>
    </citation>
    <scope>NUCLEOTIDE SEQUENCE [LARGE SCALE GENOMIC DNA]</scope>
</reference>